<dbReference type="Pfam" id="PF12200">
    <property type="entry name" value="DUF3597"/>
    <property type="match status" value="1"/>
</dbReference>
<comment type="caution">
    <text evidence="3">The sequence shown here is derived from an EMBL/GenBank/DDBJ whole genome shotgun (WGS) entry which is preliminary data.</text>
</comment>
<organism evidence="3 4">
    <name type="scientific">Sphingomicrobium clamense</name>
    <dbReference type="NCBI Taxonomy" id="2851013"/>
    <lineage>
        <taxon>Bacteria</taxon>
        <taxon>Pseudomonadati</taxon>
        <taxon>Pseudomonadota</taxon>
        <taxon>Alphaproteobacteria</taxon>
        <taxon>Sphingomonadales</taxon>
        <taxon>Sphingomonadaceae</taxon>
        <taxon>Sphingomicrobium</taxon>
    </lineage>
</organism>
<dbReference type="EMBL" id="JAHVAH010000001">
    <property type="protein sequence ID" value="MBW0144971.1"/>
    <property type="molecule type" value="Genomic_DNA"/>
</dbReference>
<dbReference type="InterPro" id="IPR022016">
    <property type="entry name" value="DUF3597"/>
</dbReference>
<dbReference type="Proteomes" id="UP000698028">
    <property type="component" value="Unassembled WGS sequence"/>
</dbReference>
<gene>
    <name evidence="3" type="ORF">KTQ36_06635</name>
</gene>
<protein>
    <submittedName>
        <fullName evidence="3">DUF3597 domain-containing protein</fullName>
    </submittedName>
</protein>
<evidence type="ECO:0000256" key="1">
    <source>
        <dbReference type="SAM" id="MobiDB-lite"/>
    </source>
</evidence>
<feature type="region of interest" description="Disordered" evidence="1">
    <location>
        <begin position="26"/>
        <end position="45"/>
    </location>
</feature>
<keyword evidence="4" id="KW-1185">Reference proteome</keyword>
<name>A0ABS6V658_9SPHN</name>
<evidence type="ECO:0000313" key="4">
    <source>
        <dbReference type="Proteomes" id="UP000698028"/>
    </source>
</evidence>
<proteinExistence type="predicted"/>
<dbReference type="RefSeq" id="WP_218632916.1">
    <property type="nucleotide sequence ID" value="NZ_JAHVAH010000001.1"/>
</dbReference>
<accession>A0ABS6V658</accession>
<evidence type="ECO:0000259" key="2">
    <source>
        <dbReference type="Pfam" id="PF12200"/>
    </source>
</evidence>
<feature type="domain" description="DUF3597" evidence="2">
    <location>
        <begin position="3"/>
        <end position="124"/>
    </location>
</feature>
<reference evidence="3 4" key="1">
    <citation type="submission" date="2021-07" db="EMBL/GenBank/DDBJ databases">
        <title>The draft genome sequence of Sphingomicrobium sp. B8.</title>
        <authorList>
            <person name="Mu L."/>
        </authorList>
    </citation>
    <scope>NUCLEOTIDE SEQUENCE [LARGE SCALE GENOMIC DNA]</scope>
    <source>
        <strain evidence="3 4">B8</strain>
    </source>
</reference>
<sequence length="130" mass="14254">MGIFSKIKDAIFGKKARAETNDTIFKRDQAPSGAGFGSGATSGTTTTVDVDAVLADRYERAGQDLNYKTSIVDLMKLLDLDPSYENRKELAVEMGRSDYSGTAEDNIWLHGRVMDELEKNGGRISAELRT</sequence>
<evidence type="ECO:0000313" key="3">
    <source>
        <dbReference type="EMBL" id="MBW0144971.1"/>
    </source>
</evidence>